<dbReference type="GO" id="GO:0033499">
    <property type="term" value="P:galactose catabolic process via UDP-galactose, Leloir pathway"/>
    <property type="evidence" value="ECO:0007669"/>
    <property type="project" value="TreeGrafter"/>
</dbReference>
<evidence type="ECO:0000313" key="2">
    <source>
        <dbReference type="Proteomes" id="UP000235122"/>
    </source>
</evidence>
<proteinExistence type="predicted"/>
<dbReference type="RefSeq" id="WP_024332125.1">
    <property type="nucleotide sequence ID" value="NZ_JASOXK010000008.1"/>
</dbReference>
<organism evidence="1 2">
    <name type="scientific">Winkia neuii</name>
    <dbReference type="NCBI Taxonomy" id="33007"/>
    <lineage>
        <taxon>Bacteria</taxon>
        <taxon>Bacillati</taxon>
        <taxon>Actinomycetota</taxon>
        <taxon>Actinomycetes</taxon>
        <taxon>Actinomycetales</taxon>
        <taxon>Actinomycetaceae</taxon>
        <taxon>Winkia</taxon>
    </lineage>
</organism>
<dbReference type="InterPro" id="IPR011013">
    <property type="entry name" value="Gal_mutarotase_sf_dom"/>
</dbReference>
<dbReference type="GO" id="GO:0004034">
    <property type="term" value="F:aldose 1-epimerase activity"/>
    <property type="evidence" value="ECO:0007669"/>
    <property type="project" value="TreeGrafter"/>
</dbReference>
<dbReference type="EMBL" id="PKKO01000002">
    <property type="protein sequence ID" value="PKY72909.1"/>
    <property type="molecule type" value="Genomic_DNA"/>
</dbReference>
<dbReference type="Pfam" id="PF01263">
    <property type="entry name" value="Aldose_epim"/>
    <property type="match status" value="1"/>
</dbReference>
<dbReference type="AlphaFoldDB" id="A0A2I1IP65"/>
<accession>A0A2I1IP65</accession>
<name>A0A2I1IP65_9ACTO</name>
<evidence type="ECO:0000313" key="1">
    <source>
        <dbReference type="EMBL" id="PKY72909.1"/>
    </source>
</evidence>
<gene>
    <name evidence="1" type="ORF">CYJ19_04550</name>
</gene>
<dbReference type="Gene3D" id="2.70.98.10">
    <property type="match status" value="1"/>
</dbReference>
<dbReference type="PANTHER" id="PTHR10091">
    <property type="entry name" value="ALDOSE-1-EPIMERASE"/>
    <property type="match status" value="1"/>
</dbReference>
<dbReference type="GeneID" id="35866589"/>
<dbReference type="GO" id="GO:0006006">
    <property type="term" value="P:glucose metabolic process"/>
    <property type="evidence" value="ECO:0007669"/>
    <property type="project" value="TreeGrafter"/>
</dbReference>
<evidence type="ECO:0008006" key="3">
    <source>
        <dbReference type="Google" id="ProtNLM"/>
    </source>
</evidence>
<dbReference type="InterPro" id="IPR008183">
    <property type="entry name" value="Aldose_1/G6P_1-epimerase"/>
</dbReference>
<dbReference type="STRING" id="33007.HMPREF3198_01311"/>
<sequence>MNDWVITCADARASISAFRGVVTSWVIESEGRSRELLDGYRNEQELQSLDGYRAALMAPWSNRIEDARYSFGGKEYDLGADPSGLREALHGLYASANFELVGRRADSITIEAHNQGVPGYPWPTKLQATYTLREGGRLELELRCTNCAEQAIKVGLGWHPYLAYQGEGEAKVDIPARTQVKVDEALIPVPGKEAFVDRNGNRQIAFEGLAGIDLAYTNLVPDPDGVVRTRLTHPDGSVTTLEGLLEGGRLGCGIVHIFTGDTLRYRPGKSFAMEPCHFMTNAFNRAEVADEPLLQPGQTRVLRAALVHCPSYPQQD</sequence>
<keyword evidence="2" id="KW-1185">Reference proteome</keyword>
<protein>
    <recommendedName>
        <fullName evidence="3">Aldose 1-epimerase</fullName>
    </recommendedName>
</protein>
<reference evidence="1 2" key="1">
    <citation type="submission" date="2017-12" db="EMBL/GenBank/DDBJ databases">
        <title>Phylogenetic diversity of female urinary microbiome.</title>
        <authorList>
            <person name="Thomas-White K."/>
            <person name="Wolfe A.J."/>
        </authorList>
    </citation>
    <scope>NUCLEOTIDE SEQUENCE [LARGE SCALE GENOMIC DNA]</scope>
    <source>
        <strain evidence="1 2">UMB0402</strain>
    </source>
</reference>
<dbReference type="PANTHER" id="PTHR10091:SF0">
    <property type="entry name" value="GALACTOSE MUTAROTASE"/>
    <property type="match status" value="1"/>
</dbReference>
<comment type="caution">
    <text evidence="1">The sequence shown here is derived from an EMBL/GenBank/DDBJ whole genome shotgun (WGS) entry which is preliminary data.</text>
</comment>
<dbReference type="InterPro" id="IPR014718">
    <property type="entry name" value="GH-type_carb-bd"/>
</dbReference>
<dbReference type="SUPFAM" id="SSF74650">
    <property type="entry name" value="Galactose mutarotase-like"/>
    <property type="match status" value="1"/>
</dbReference>
<dbReference type="Proteomes" id="UP000235122">
    <property type="component" value="Unassembled WGS sequence"/>
</dbReference>
<dbReference type="GO" id="GO:0030246">
    <property type="term" value="F:carbohydrate binding"/>
    <property type="evidence" value="ECO:0007669"/>
    <property type="project" value="InterPro"/>
</dbReference>